<evidence type="ECO:0000313" key="1">
    <source>
        <dbReference type="EMBL" id="EPR80104.1"/>
    </source>
</evidence>
<name>S7XLY2_SPRLO</name>
<comment type="caution">
    <text evidence="1">The sequence shown here is derived from an EMBL/GenBank/DDBJ whole genome shotgun (WGS) entry which is preliminary data.</text>
</comment>
<dbReference type="EMBL" id="ATCN01000011">
    <property type="protein sequence ID" value="EPR80104.1"/>
    <property type="molecule type" value="Genomic_DNA"/>
</dbReference>
<sequence length="333" mass="39237">MFLIFKKIKIGSPMILHDFLYYKTLILLFILQIKNLHNDINKKADFSLKTLSEELKDHKIMAMTVAKQKNKHFYDNQKLEFLKIEYNGVELAVRNPDQSKSVIYNKIFLNNKKTKIFTHDSNNNIYRPKNIPFNLYSIWYKVNIKLSSEQYISTYLIVEAEISDDLDNKFNTIMNILNGVPNIYRSGCFIFMPSEELDSNISEYKIKYYGNKGIKLFINNTSVPIITPVILYRIDFLDIDTIGHRLGELLVDKYPQITENVDEYKNIYFETFQVSKYQRIKLNNTTKENEEIESDVTIEVLEKENKLQTSSHESNIFYSTMVIVFCFIFISSV</sequence>
<accession>S7XLY2</accession>
<gene>
    <name evidence="1" type="ORF">SLOPH_743</name>
</gene>
<dbReference type="AlphaFoldDB" id="S7XLY2"/>
<dbReference type="HOGENOM" id="CLU_834632_0_0_1"/>
<keyword evidence="2" id="KW-1185">Reference proteome</keyword>
<proteinExistence type="predicted"/>
<evidence type="ECO:0000313" key="2">
    <source>
        <dbReference type="Proteomes" id="UP000014978"/>
    </source>
</evidence>
<dbReference type="Proteomes" id="UP000014978">
    <property type="component" value="Unassembled WGS sequence"/>
</dbReference>
<dbReference type="InParanoid" id="S7XLY2"/>
<dbReference type="VEuPathDB" id="MicrosporidiaDB:SLOPH_743"/>
<organism evidence="1 2">
    <name type="scientific">Spraguea lophii (strain 42_110)</name>
    <name type="common">Microsporidian parasite</name>
    <dbReference type="NCBI Taxonomy" id="1358809"/>
    <lineage>
        <taxon>Eukaryota</taxon>
        <taxon>Fungi</taxon>
        <taxon>Fungi incertae sedis</taxon>
        <taxon>Microsporidia</taxon>
        <taxon>Spragueidae</taxon>
        <taxon>Spraguea</taxon>
    </lineage>
</organism>
<reference evidence="2" key="1">
    <citation type="journal article" date="2013" name="PLoS Genet.">
        <title>The genome of Spraguea lophii and the basis of host-microsporidian interactions.</title>
        <authorList>
            <person name="Campbell S.E."/>
            <person name="Williams T.A."/>
            <person name="Yousuf A."/>
            <person name="Soanes D.M."/>
            <person name="Paszkiewicz K.H."/>
            <person name="Williams B.A.P."/>
        </authorList>
    </citation>
    <scope>NUCLEOTIDE SEQUENCE [LARGE SCALE GENOMIC DNA]</scope>
    <source>
        <strain evidence="2">42_110</strain>
    </source>
</reference>
<protein>
    <submittedName>
        <fullName evidence="1">Uncharacterized protein</fullName>
    </submittedName>
</protein>